<dbReference type="AlphaFoldDB" id="A0A4V1PRT6"/>
<keyword evidence="13 18" id="KW-0472">Membrane</keyword>
<dbReference type="PANTHER" id="PTHR45339">
    <property type="entry name" value="HYBRID SIGNAL TRANSDUCTION HISTIDINE KINASE J"/>
    <property type="match status" value="1"/>
</dbReference>
<keyword evidence="9" id="KW-0067">ATP-binding</keyword>
<dbReference type="SUPFAM" id="SSF55874">
    <property type="entry name" value="ATPase domain of HSP90 chaperone/DNA topoisomerase II/histidine kinase"/>
    <property type="match status" value="1"/>
</dbReference>
<dbReference type="Gene3D" id="3.30.565.10">
    <property type="entry name" value="Histidine kinase-like ATPase, C-terminal domain"/>
    <property type="match status" value="1"/>
</dbReference>
<keyword evidence="6 18" id="KW-0812">Transmembrane</keyword>
<dbReference type="Gene3D" id="1.20.120.160">
    <property type="entry name" value="HPT domain"/>
    <property type="match status" value="1"/>
</dbReference>
<name>A0A4V1PRT6_9BURK</name>
<sequence length="1113" mass="118715">MPSLRQTTLVQLRRYQRLVTYGAGAAITLLLLLAFGLVAMSMVRSVLLNQQQDFVVDRSLVMSEIDAREASLRHAVVSAQLAWHDGSVADLRTVERFRASGGTMTLRPSRSLTPQLAFVSGHPGATDAELQRYLGLAVQMAHSTTTSSLLRGKIQTGYYYSARRDFAALIPAPAPVDARAQAMLADREALMRVLDTGLEQAPAMTRTLRPDYPRVAWLPPALNPLTGTRAVRAAAVVRDGDAPVAVLVAEYDPQGLLHPLTVDRFGGTFLIVGDDRSVVASYAQHPANPGLVERVRQSREAMLPDHRLRAIYRNGIVGIFTISDRLGDTGWNLVYAFSWTDILRAISVELMAAGIATIALIAALWSLLLLFTRRKFAPVYAQSQRVFDSEQLSRTLIETAPVGLGVIARADGQLLLASPLMERLAERAKPSGGTLPSALVRLHRTRGGEAVAHAELPLDTMDGARVDLAVSTAPARYQGQAVLVAAFVDVTAQKQIEHQLRHAKRAADDANAAKSVFVATMSHEIRTPLNAFLGNLELLSHTPLNAKQQDRLATIRSASDNLLSIISDVLDFSKIEAGEMAFEQLTFPVFDVLDRALAVFAPAARAKGLTLRVRAHCAVDQTMRGDPVRLGQILNNLLGNAIKFTERGAVMVDVAVAAGRIALAVRDTGIGMSPAQQAGLFQPFAQADRTISRRFGGTGLGLVLCRRLTEAMGGTIGVDSRLGDGSRFTVRLPLGEPVRAAGRVFGAVRGPVVVVSKDPDGRAGIGRHLRAWGLDARLFAAPAEADAETLRAACAVVLAGSGNAPDWDADDENRLVERGTRVVVASADGPWQPVRAGRLVEVTGDSVRALQHALRIALLGEPEPRRRGRGAAATALGRRLTVLVAEDNPVNRLLLAEQLALLGCDAEVVASGEDALVALASRRRDVLLTDLNMPGIDGCTLALRARARHPALPVVAVTAQATLDDRARCAAAGIARVVAKPLSLDGLRAVLQAVTGDAVMPGPGDAGRDAREPSDLLAGRPLPASLVELFRETSETSLATIRDAMRAGETARALAELHSLKGTLGVFRAAALAQRCAALETAWAQPGGFDTAQFDALADAVRALAPLEAVEPD</sequence>
<dbReference type="SUPFAM" id="SSF47384">
    <property type="entry name" value="Homodimeric domain of signal transducing histidine kinase"/>
    <property type="match status" value="1"/>
</dbReference>
<dbReference type="PROSITE" id="PS50109">
    <property type="entry name" value="HIS_KIN"/>
    <property type="match status" value="1"/>
</dbReference>
<dbReference type="InterPro" id="IPR003661">
    <property type="entry name" value="HisK_dim/P_dom"/>
</dbReference>
<dbReference type="InterPro" id="IPR005467">
    <property type="entry name" value="His_kinase_dom"/>
</dbReference>
<dbReference type="Gene3D" id="3.40.50.2300">
    <property type="match status" value="1"/>
</dbReference>
<evidence type="ECO:0000256" key="14">
    <source>
        <dbReference type="ARBA" id="ARBA00058004"/>
    </source>
</evidence>
<dbReference type="EC" id="2.7.13.3" evidence="3"/>
<dbReference type="PRINTS" id="PR00344">
    <property type="entry name" value="BCTRLSENSOR"/>
</dbReference>
<dbReference type="Pfam" id="PF00512">
    <property type="entry name" value="HisKA"/>
    <property type="match status" value="1"/>
</dbReference>
<dbReference type="PROSITE" id="PS50894">
    <property type="entry name" value="HPT"/>
    <property type="match status" value="1"/>
</dbReference>
<evidence type="ECO:0000256" key="16">
    <source>
        <dbReference type="PROSITE-ProRule" id="PRU00110"/>
    </source>
</evidence>
<evidence type="ECO:0000259" key="20">
    <source>
        <dbReference type="PROSITE" id="PS50110"/>
    </source>
</evidence>
<dbReference type="InterPro" id="IPR036890">
    <property type="entry name" value="HATPase_C_sf"/>
</dbReference>
<dbReference type="Gene3D" id="1.10.287.130">
    <property type="match status" value="1"/>
</dbReference>
<evidence type="ECO:0000256" key="18">
    <source>
        <dbReference type="SAM" id="Phobius"/>
    </source>
</evidence>
<dbReference type="PANTHER" id="PTHR45339:SF1">
    <property type="entry name" value="HYBRID SIGNAL TRANSDUCTION HISTIDINE KINASE J"/>
    <property type="match status" value="1"/>
</dbReference>
<dbReference type="Gene3D" id="3.30.450.20">
    <property type="entry name" value="PAS domain"/>
    <property type="match status" value="1"/>
</dbReference>
<dbReference type="RefSeq" id="WP_129516300.1">
    <property type="nucleotide sequence ID" value="NZ_QWEX01000002.1"/>
</dbReference>
<comment type="catalytic activity">
    <reaction evidence="1">
        <text>ATP + protein L-histidine = ADP + protein N-phospho-L-histidine.</text>
        <dbReference type="EC" id="2.7.13.3"/>
    </reaction>
</comment>
<dbReference type="EMBL" id="QWEX01000002">
    <property type="protein sequence ID" value="RXV68724.1"/>
    <property type="molecule type" value="Genomic_DNA"/>
</dbReference>
<reference evidence="23 24" key="1">
    <citation type="submission" date="2018-08" db="EMBL/GenBank/DDBJ databases">
        <title>Mountain-cultivated ginseng endophyte, Burkholderia stabilis and its activity against ginseng root rot disease.</title>
        <authorList>
            <person name="Tapan Kumar M."/>
            <person name="Bae H."/>
            <person name="Shanmugam G."/>
            <person name="Jeon J."/>
        </authorList>
    </citation>
    <scope>NUCLEOTIDE SEQUENCE [LARGE SCALE GENOMIC DNA]</scope>
    <source>
        <strain evidence="23 24">EB159</strain>
    </source>
</reference>
<feature type="modified residue" description="4-aspartylphosphate" evidence="17">
    <location>
        <position position="930"/>
    </location>
</feature>
<protein>
    <recommendedName>
        <fullName evidence="15">Virulence sensor protein BvgS</fullName>
        <ecNumber evidence="3">2.7.13.3</ecNumber>
    </recommendedName>
</protein>
<dbReference type="Pfam" id="PF00072">
    <property type="entry name" value="Response_reg"/>
    <property type="match status" value="1"/>
</dbReference>
<dbReference type="PROSITE" id="PS50110">
    <property type="entry name" value="RESPONSE_REGULATORY"/>
    <property type="match status" value="1"/>
</dbReference>
<dbReference type="InterPro" id="IPR035965">
    <property type="entry name" value="PAS-like_dom_sf"/>
</dbReference>
<feature type="domain" description="HPt" evidence="22">
    <location>
        <begin position="1019"/>
        <end position="1113"/>
    </location>
</feature>
<evidence type="ECO:0000313" key="23">
    <source>
        <dbReference type="EMBL" id="RXV68724.1"/>
    </source>
</evidence>
<evidence type="ECO:0000256" key="10">
    <source>
        <dbReference type="ARBA" id="ARBA00022989"/>
    </source>
</evidence>
<dbReference type="CDD" id="cd16922">
    <property type="entry name" value="HATPase_EvgS-ArcB-TorS-like"/>
    <property type="match status" value="1"/>
</dbReference>
<keyword evidence="10 18" id="KW-1133">Transmembrane helix</keyword>
<dbReference type="SUPFAM" id="SSF55785">
    <property type="entry name" value="PYP-like sensor domain (PAS domain)"/>
    <property type="match status" value="1"/>
</dbReference>
<gene>
    <name evidence="23" type="ORF">D1006_26705</name>
</gene>
<evidence type="ECO:0000313" key="24">
    <source>
        <dbReference type="Proteomes" id="UP000289650"/>
    </source>
</evidence>
<evidence type="ECO:0000256" key="1">
    <source>
        <dbReference type="ARBA" id="ARBA00000085"/>
    </source>
</evidence>
<keyword evidence="5 17" id="KW-0597">Phosphoprotein</keyword>
<keyword evidence="12" id="KW-0843">Virulence</keyword>
<evidence type="ECO:0000256" key="6">
    <source>
        <dbReference type="ARBA" id="ARBA00022692"/>
    </source>
</evidence>
<evidence type="ECO:0000256" key="11">
    <source>
        <dbReference type="ARBA" id="ARBA00023012"/>
    </source>
</evidence>
<feature type="domain" description="PAC" evidence="21">
    <location>
        <begin position="452"/>
        <end position="502"/>
    </location>
</feature>
<dbReference type="CDD" id="cd17546">
    <property type="entry name" value="REC_hyHK_CKI1_RcsC-like"/>
    <property type="match status" value="1"/>
</dbReference>
<dbReference type="CDD" id="cd00082">
    <property type="entry name" value="HisKA"/>
    <property type="match status" value="1"/>
</dbReference>
<dbReference type="InterPro" id="IPR008207">
    <property type="entry name" value="Sig_transdc_His_kin_Hpt_dom"/>
</dbReference>
<evidence type="ECO:0000259" key="22">
    <source>
        <dbReference type="PROSITE" id="PS50894"/>
    </source>
</evidence>
<dbReference type="InterPro" id="IPR036641">
    <property type="entry name" value="HPT_dom_sf"/>
</dbReference>
<keyword evidence="11" id="KW-0902">Two-component regulatory system</keyword>
<evidence type="ECO:0000256" key="13">
    <source>
        <dbReference type="ARBA" id="ARBA00023136"/>
    </source>
</evidence>
<accession>A0A4V1PRT6</accession>
<feature type="domain" description="Response regulatory" evidence="20">
    <location>
        <begin position="881"/>
        <end position="995"/>
    </location>
</feature>
<organism evidence="23 24">
    <name type="scientific">Burkholderia stabilis</name>
    <dbReference type="NCBI Taxonomy" id="95485"/>
    <lineage>
        <taxon>Bacteria</taxon>
        <taxon>Pseudomonadati</taxon>
        <taxon>Pseudomonadota</taxon>
        <taxon>Betaproteobacteria</taxon>
        <taxon>Burkholderiales</taxon>
        <taxon>Burkholderiaceae</taxon>
        <taxon>Burkholderia</taxon>
        <taxon>Burkholderia cepacia complex</taxon>
    </lineage>
</organism>
<dbReference type="FunFam" id="3.30.565.10:FF:000010">
    <property type="entry name" value="Sensor histidine kinase RcsC"/>
    <property type="match status" value="1"/>
</dbReference>
<evidence type="ECO:0000256" key="8">
    <source>
        <dbReference type="ARBA" id="ARBA00022741"/>
    </source>
</evidence>
<comment type="caution">
    <text evidence="23">The sequence shown here is derived from an EMBL/GenBank/DDBJ whole genome shotgun (WGS) entry which is preliminary data.</text>
</comment>
<feature type="transmembrane region" description="Helical" evidence="18">
    <location>
        <begin position="21"/>
        <end position="43"/>
    </location>
</feature>
<evidence type="ECO:0000256" key="15">
    <source>
        <dbReference type="ARBA" id="ARBA00070152"/>
    </source>
</evidence>
<comment type="subcellular location">
    <subcellularLocation>
        <location evidence="2">Cell membrane</location>
        <topology evidence="2">Multi-pass membrane protein</topology>
    </subcellularLocation>
</comment>
<comment type="function">
    <text evidence="14">Member of the two-component regulatory system BvgS/BvgA. Phosphorylates BvgA via a four-step phosphorelay in response to environmental signals.</text>
</comment>
<dbReference type="SMART" id="SM00448">
    <property type="entry name" value="REC"/>
    <property type="match status" value="1"/>
</dbReference>
<proteinExistence type="predicted"/>
<dbReference type="PROSITE" id="PS50113">
    <property type="entry name" value="PAC"/>
    <property type="match status" value="1"/>
</dbReference>
<evidence type="ECO:0000256" key="12">
    <source>
        <dbReference type="ARBA" id="ARBA00023026"/>
    </source>
</evidence>
<keyword evidence="8" id="KW-0547">Nucleotide-binding</keyword>
<dbReference type="InterPro" id="IPR011006">
    <property type="entry name" value="CheY-like_superfamily"/>
</dbReference>
<feature type="domain" description="Histidine kinase" evidence="19">
    <location>
        <begin position="520"/>
        <end position="736"/>
    </location>
</feature>
<dbReference type="InterPro" id="IPR001789">
    <property type="entry name" value="Sig_transdc_resp-reg_receiver"/>
</dbReference>
<dbReference type="GO" id="GO:0005524">
    <property type="term" value="F:ATP binding"/>
    <property type="evidence" value="ECO:0007669"/>
    <property type="project" value="UniProtKB-KW"/>
</dbReference>
<dbReference type="GO" id="GO:0005886">
    <property type="term" value="C:plasma membrane"/>
    <property type="evidence" value="ECO:0007669"/>
    <property type="project" value="UniProtKB-SubCell"/>
</dbReference>
<dbReference type="Pfam" id="PF02518">
    <property type="entry name" value="HATPase_c"/>
    <property type="match status" value="1"/>
</dbReference>
<evidence type="ECO:0000256" key="9">
    <source>
        <dbReference type="ARBA" id="ARBA00022840"/>
    </source>
</evidence>
<dbReference type="InterPro" id="IPR000700">
    <property type="entry name" value="PAS-assoc_C"/>
</dbReference>
<dbReference type="GO" id="GO:0000155">
    <property type="term" value="F:phosphorelay sensor kinase activity"/>
    <property type="evidence" value="ECO:0007669"/>
    <property type="project" value="InterPro"/>
</dbReference>
<feature type="modified residue" description="Phosphohistidine" evidence="16">
    <location>
        <position position="1058"/>
    </location>
</feature>
<evidence type="ECO:0000256" key="3">
    <source>
        <dbReference type="ARBA" id="ARBA00012438"/>
    </source>
</evidence>
<dbReference type="InterPro" id="IPR004358">
    <property type="entry name" value="Sig_transdc_His_kin-like_C"/>
</dbReference>
<dbReference type="InterPro" id="IPR036097">
    <property type="entry name" value="HisK_dim/P_sf"/>
</dbReference>
<keyword evidence="7" id="KW-0732">Signal</keyword>
<keyword evidence="4" id="KW-1003">Cell membrane</keyword>
<evidence type="ECO:0000256" key="2">
    <source>
        <dbReference type="ARBA" id="ARBA00004651"/>
    </source>
</evidence>
<evidence type="ECO:0000259" key="19">
    <source>
        <dbReference type="PROSITE" id="PS50109"/>
    </source>
</evidence>
<dbReference type="Pfam" id="PF01627">
    <property type="entry name" value="Hpt"/>
    <property type="match status" value="1"/>
</dbReference>
<evidence type="ECO:0000256" key="17">
    <source>
        <dbReference type="PROSITE-ProRule" id="PRU00169"/>
    </source>
</evidence>
<dbReference type="Proteomes" id="UP000289650">
    <property type="component" value="Unassembled WGS sequence"/>
</dbReference>
<evidence type="ECO:0000256" key="4">
    <source>
        <dbReference type="ARBA" id="ARBA00022475"/>
    </source>
</evidence>
<dbReference type="SMART" id="SM00388">
    <property type="entry name" value="HisKA"/>
    <property type="match status" value="1"/>
</dbReference>
<dbReference type="SUPFAM" id="SSF52172">
    <property type="entry name" value="CheY-like"/>
    <property type="match status" value="1"/>
</dbReference>
<evidence type="ECO:0000256" key="7">
    <source>
        <dbReference type="ARBA" id="ARBA00022729"/>
    </source>
</evidence>
<dbReference type="SMART" id="SM00387">
    <property type="entry name" value="HATPase_c"/>
    <property type="match status" value="1"/>
</dbReference>
<dbReference type="InterPro" id="IPR003594">
    <property type="entry name" value="HATPase_dom"/>
</dbReference>
<evidence type="ECO:0000256" key="5">
    <source>
        <dbReference type="ARBA" id="ARBA00022553"/>
    </source>
</evidence>
<dbReference type="OrthoDB" id="9796305at2"/>
<evidence type="ECO:0000259" key="21">
    <source>
        <dbReference type="PROSITE" id="PS50113"/>
    </source>
</evidence>
<dbReference type="SUPFAM" id="SSF47226">
    <property type="entry name" value="Histidine-containing phosphotransfer domain, HPT domain"/>
    <property type="match status" value="1"/>
</dbReference>